<sequence length="187" mass="20830">MPKTKEALLEEAKKLNISVEGLEYNDLRSAVAEARKAADTSNTPPPDTKGKSASGDNPDADNPDFGVETPSSDRDIEVNAANERFLNAQKEAKVKRNAHRKQLAKEAKKRETAKNSSKSKQEAGKQKGKDGREVFEDDRGLKFRFTKTAPESLNIDGRSRKVSDIIKDEETMLELVYGNSNFIEQIY</sequence>
<feature type="region of interest" description="Disordered" evidence="1">
    <location>
        <begin position="32"/>
        <end position="137"/>
    </location>
</feature>
<protein>
    <submittedName>
        <fullName evidence="2">Uncharacterized protein</fullName>
    </submittedName>
</protein>
<reference evidence="2" key="1">
    <citation type="journal article" date="2015" name="Nature">
        <title>Complex archaea that bridge the gap between prokaryotes and eukaryotes.</title>
        <authorList>
            <person name="Spang A."/>
            <person name="Saw J.H."/>
            <person name="Jorgensen S.L."/>
            <person name="Zaremba-Niedzwiedzka K."/>
            <person name="Martijn J."/>
            <person name="Lind A.E."/>
            <person name="van Eijk R."/>
            <person name="Schleper C."/>
            <person name="Guy L."/>
            <person name="Ettema T.J."/>
        </authorList>
    </citation>
    <scope>NUCLEOTIDE SEQUENCE</scope>
</reference>
<evidence type="ECO:0000313" key="2">
    <source>
        <dbReference type="EMBL" id="KKM02241.1"/>
    </source>
</evidence>
<proteinExistence type="predicted"/>
<comment type="caution">
    <text evidence="2">The sequence shown here is derived from an EMBL/GenBank/DDBJ whole genome shotgun (WGS) entry which is preliminary data.</text>
</comment>
<accession>A0A0F9J8S9</accession>
<evidence type="ECO:0000256" key="1">
    <source>
        <dbReference type="SAM" id="MobiDB-lite"/>
    </source>
</evidence>
<gene>
    <name evidence="2" type="ORF">LCGC14_1786400</name>
</gene>
<dbReference type="EMBL" id="LAZR01016988">
    <property type="protein sequence ID" value="KKM02241.1"/>
    <property type="molecule type" value="Genomic_DNA"/>
</dbReference>
<feature type="compositionally biased region" description="Basic and acidic residues" evidence="1">
    <location>
        <begin position="103"/>
        <end position="137"/>
    </location>
</feature>
<dbReference type="AlphaFoldDB" id="A0A0F9J8S9"/>
<organism evidence="2">
    <name type="scientific">marine sediment metagenome</name>
    <dbReference type="NCBI Taxonomy" id="412755"/>
    <lineage>
        <taxon>unclassified sequences</taxon>
        <taxon>metagenomes</taxon>
        <taxon>ecological metagenomes</taxon>
    </lineage>
</organism>
<feature type="compositionally biased region" description="Basic residues" evidence="1">
    <location>
        <begin position="93"/>
        <end position="102"/>
    </location>
</feature>
<name>A0A0F9J8S9_9ZZZZ</name>